<dbReference type="GO" id="GO:0043590">
    <property type="term" value="C:bacterial nucleoid"/>
    <property type="evidence" value="ECO:0007669"/>
    <property type="project" value="TreeGrafter"/>
</dbReference>
<dbReference type="InterPro" id="IPR012340">
    <property type="entry name" value="NA-bd_OB-fold"/>
</dbReference>
<dbReference type="EMBL" id="MHOS01000024">
    <property type="protein sequence ID" value="OGZ68237.1"/>
    <property type="molecule type" value="Genomic_DNA"/>
</dbReference>
<dbReference type="GO" id="GO:0006310">
    <property type="term" value="P:DNA recombination"/>
    <property type="evidence" value="ECO:0007669"/>
    <property type="project" value="UniProtKB-UniRule"/>
</dbReference>
<evidence type="ECO:0000256" key="6">
    <source>
        <dbReference type="ARBA" id="ARBA00033409"/>
    </source>
</evidence>
<dbReference type="Gene3D" id="1.20.1440.120">
    <property type="entry name" value="Recombination protein O, C-terminal domain"/>
    <property type="match status" value="1"/>
</dbReference>
<evidence type="ECO:0000313" key="9">
    <source>
        <dbReference type="EMBL" id="OGZ68237.1"/>
    </source>
</evidence>
<keyword evidence="5 7" id="KW-0234">DNA repair</keyword>
<reference evidence="9 10" key="1">
    <citation type="journal article" date="2016" name="Nat. Commun.">
        <title>Thousands of microbial genomes shed light on interconnected biogeochemical processes in an aquifer system.</title>
        <authorList>
            <person name="Anantharaman K."/>
            <person name="Brown C.T."/>
            <person name="Hug L.A."/>
            <person name="Sharon I."/>
            <person name="Castelle C.J."/>
            <person name="Probst A.J."/>
            <person name="Thomas B.C."/>
            <person name="Singh A."/>
            <person name="Wilkins M.J."/>
            <person name="Karaoz U."/>
            <person name="Brodie E.L."/>
            <person name="Williams K.H."/>
            <person name="Hubbard S.S."/>
            <person name="Banfield J.F."/>
        </authorList>
    </citation>
    <scope>NUCLEOTIDE SEQUENCE [LARGE SCALE GENOMIC DNA]</scope>
</reference>
<organism evidence="9 10">
    <name type="scientific">Candidatus Staskawiczbacteria bacterium RIFCSPHIGHO2_02_FULL_34_9</name>
    <dbReference type="NCBI Taxonomy" id="1802206"/>
    <lineage>
        <taxon>Bacteria</taxon>
        <taxon>Candidatus Staskawicziibacteriota</taxon>
    </lineage>
</organism>
<dbReference type="SUPFAM" id="SSF57863">
    <property type="entry name" value="ArfGap/RecO-like zinc finger"/>
    <property type="match status" value="1"/>
</dbReference>
<evidence type="ECO:0000256" key="5">
    <source>
        <dbReference type="ARBA" id="ARBA00023204"/>
    </source>
</evidence>
<dbReference type="InterPro" id="IPR042242">
    <property type="entry name" value="RecO_C"/>
</dbReference>
<gene>
    <name evidence="7" type="primary">recO</name>
    <name evidence="9" type="ORF">A3D35_00685</name>
</gene>
<evidence type="ECO:0000313" key="10">
    <source>
        <dbReference type="Proteomes" id="UP000176421"/>
    </source>
</evidence>
<dbReference type="HAMAP" id="MF_00201">
    <property type="entry name" value="RecO"/>
    <property type="match status" value="1"/>
</dbReference>
<dbReference type="NCBIfam" id="TIGR00613">
    <property type="entry name" value="reco"/>
    <property type="match status" value="1"/>
</dbReference>
<protein>
    <recommendedName>
        <fullName evidence="2 7">DNA repair protein RecO</fullName>
    </recommendedName>
    <alternativeName>
        <fullName evidence="6 7">Recombination protein O</fullName>
    </alternativeName>
</protein>
<dbReference type="Proteomes" id="UP000176421">
    <property type="component" value="Unassembled WGS sequence"/>
</dbReference>
<keyword evidence="3 7" id="KW-0227">DNA damage</keyword>
<proteinExistence type="inferred from homology"/>
<dbReference type="Pfam" id="PF02565">
    <property type="entry name" value="RecO_C"/>
    <property type="match status" value="1"/>
</dbReference>
<dbReference type="STRING" id="1802206.A3D35_00685"/>
<dbReference type="PANTHER" id="PTHR33991">
    <property type="entry name" value="DNA REPAIR PROTEIN RECO"/>
    <property type="match status" value="1"/>
</dbReference>
<evidence type="ECO:0000256" key="1">
    <source>
        <dbReference type="ARBA" id="ARBA00007452"/>
    </source>
</evidence>
<evidence type="ECO:0000256" key="3">
    <source>
        <dbReference type="ARBA" id="ARBA00022763"/>
    </source>
</evidence>
<dbReference type="InterPro" id="IPR037278">
    <property type="entry name" value="ARFGAP/RecO"/>
</dbReference>
<comment type="caution">
    <text evidence="9">The sequence shown here is derived from an EMBL/GenBank/DDBJ whole genome shotgun (WGS) entry which is preliminary data.</text>
</comment>
<dbReference type="PANTHER" id="PTHR33991:SF1">
    <property type="entry name" value="DNA REPAIR PROTEIN RECO"/>
    <property type="match status" value="1"/>
</dbReference>
<dbReference type="SUPFAM" id="SSF50249">
    <property type="entry name" value="Nucleic acid-binding proteins"/>
    <property type="match status" value="1"/>
</dbReference>
<dbReference type="Pfam" id="PF11967">
    <property type="entry name" value="RecO_N"/>
    <property type="match status" value="1"/>
</dbReference>
<accession>A0A1G2I0N9</accession>
<evidence type="ECO:0000256" key="7">
    <source>
        <dbReference type="HAMAP-Rule" id="MF_00201"/>
    </source>
</evidence>
<keyword evidence="4 7" id="KW-0233">DNA recombination</keyword>
<name>A0A1G2I0N9_9BACT</name>
<dbReference type="AlphaFoldDB" id="A0A1G2I0N9"/>
<evidence type="ECO:0000256" key="4">
    <source>
        <dbReference type="ARBA" id="ARBA00023172"/>
    </source>
</evidence>
<evidence type="ECO:0000259" key="8">
    <source>
        <dbReference type="Pfam" id="PF11967"/>
    </source>
</evidence>
<evidence type="ECO:0000256" key="2">
    <source>
        <dbReference type="ARBA" id="ARBA00021310"/>
    </source>
</evidence>
<sequence length="239" mass="27819">MTTSYRTLGFIFKKEDKFEADRNFSVFTKDFGRVEVLGKSIRKIASKLRGGIEIFSFSEIEFVQGKVRKTLTDSVAEKRFNNIYKPEKLKISYNISEMLDDFLKGEEKDEKIMSLIEDVFTKLEDYKKENCSIVYYYFLWNFISLLGYEPELSNCPICQQKLNPYNLYFSNKEGGVICRSCYSLKKESLKIKSDIVKILRLILKKDFDILSRLKISSDIGNSLSAVSEGYKNYLSPKNI</sequence>
<comment type="function">
    <text evidence="7">Involved in DNA repair and RecF pathway recombination.</text>
</comment>
<comment type="similarity">
    <text evidence="1 7">Belongs to the RecO family.</text>
</comment>
<feature type="domain" description="DNA replication/recombination mediator RecO N-terminal" evidence="8">
    <location>
        <begin position="4"/>
        <end position="72"/>
    </location>
</feature>
<dbReference type="InterPro" id="IPR022572">
    <property type="entry name" value="DNA_rep/recomb_RecO_N"/>
</dbReference>
<dbReference type="InterPro" id="IPR003717">
    <property type="entry name" value="RecO"/>
</dbReference>
<dbReference type="Gene3D" id="2.40.50.140">
    <property type="entry name" value="Nucleic acid-binding proteins"/>
    <property type="match status" value="1"/>
</dbReference>
<dbReference type="GO" id="GO:0006302">
    <property type="term" value="P:double-strand break repair"/>
    <property type="evidence" value="ECO:0007669"/>
    <property type="project" value="TreeGrafter"/>
</dbReference>